<dbReference type="EMBL" id="JAADYS010001797">
    <property type="protein sequence ID" value="KAF4461018.1"/>
    <property type="molecule type" value="Genomic_DNA"/>
</dbReference>
<gene>
    <name evidence="2" type="ORF">FALBO_12180</name>
</gene>
<feature type="region of interest" description="Disordered" evidence="1">
    <location>
        <begin position="53"/>
        <end position="88"/>
    </location>
</feature>
<evidence type="ECO:0000256" key="1">
    <source>
        <dbReference type="SAM" id="MobiDB-lite"/>
    </source>
</evidence>
<organism evidence="2 3">
    <name type="scientific">Fusarium albosuccineum</name>
    <dbReference type="NCBI Taxonomy" id="1237068"/>
    <lineage>
        <taxon>Eukaryota</taxon>
        <taxon>Fungi</taxon>
        <taxon>Dikarya</taxon>
        <taxon>Ascomycota</taxon>
        <taxon>Pezizomycotina</taxon>
        <taxon>Sordariomycetes</taxon>
        <taxon>Hypocreomycetidae</taxon>
        <taxon>Hypocreales</taxon>
        <taxon>Nectriaceae</taxon>
        <taxon>Fusarium</taxon>
        <taxon>Fusarium decemcellulare species complex</taxon>
    </lineage>
</organism>
<comment type="caution">
    <text evidence="2">The sequence shown here is derived from an EMBL/GenBank/DDBJ whole genome shotgun (WGS) entry which is preliminary data.</text>
</comment>
<keyword evidence="3" id="KW-1185">Reference proteome</keyword>
<accession>A0A8H4L3U3</accession>
<reference evidence="2 3" key="1">
    <citation type="submission" date="2020-01" db="EMBL/GenBank/DDBJ databases">
        <title>Identification and distribution of gene clusters putatively required for synthesis of sphingolipid metabolism inhibitors in phylogenetically diverse species of the filamentous fungus Fusarium.</title>
        <authorList>
            <person name="Kim H.-S."/>
            <person name="Busman M."/>
            <person name="Brown D.W."/>
            <person name="Divon H."/>
            <person name="Uhlig S."/>
            <person name="Proctor R.H."/>
        </authorList>
    </citation>
    <scope>NUCLEOTIDE SEQUENCE [LARGE SCALE GENOMIC DNA]</scope>
    <source>
        <strain evidence="2 3">NRRL 20459</strain>
    </source>
</reference>
<feature type="compositionally biased region" description="Basic and acidic residues" evidence="1">
    <location>
        <begin position="68"/>
        <end position="88"/>
    </location>
</feature>
<sequence>MQPPPKIMVERYVNIIYAKERTSKRSSITCDQEKVQNLDTVLFLSRTRQWNDSDQDAIESVPLQEASQQREKVPGSPDDRIPPYRLTKDQRVGEYGSAIFQAKASYEPFNGRLDINGNSTPSAMMAKDMFRDSDPFKPFPVDTPKHIQ</sequence>
<dbReference type="Proteomes" id="UP000554235">
    <property type="component" value="Unassembled WGS sequence"/>
</dbReference>
<dbReference type="AlphaFoldDB" id="A0A8H4L3U3"/>
<evidence type="ECO:0000313" key="2">
    <source>
        <dbReference type="EMBL" id="KAF4461018.1"/>
    </source>
</evidence>
<evidence type="ECO:0000313" key="3">
    <source>
        <dbReference type="Proteomes" id="UP000554235"/>
    </source>
</evidence>
<name>A0A8H4L3U3_9HYPO</name>
<protein>
    <submittedName>
        <fullName evidence="2">Uncharacterized protein</fullName>
    </submittedName>
</protein>
<proteinExistence type="predicted"/>